<evidence type="ECO:0000313" key="9">
    <source>
        <dbReference type="EMBL" id="KAH8042616.1"/>
    </source>
</evidence>
<reference evidence="9" key="1">
    <citation type="journal article" date="2020" name="Cell">
        <title>Large-Scale Comparative Analyses of Tick Genomes Elucidate Their Genetic Diversity and Vector Capacities.</title>
        <authorList>
            <consortium name="Tick Genome and Microbiome Consortium (TIGMIC)"/>
            <person name="Jia N."/>
            <person name="Wang J."/>
            <person name="Shi W."/>
            <person name="Du L."/>
            <person name="Sun Y."/>
            <person name="Zhan W."/>
            <person name="Jiang J.F."/>
            <person name="Wang Q."/>
            <person name="Zhang B."/>
            <person name="Ji P."/>
            <person name="Bell-Sakyi L."/>
            <person name="Cui X.M."/>
            <person name="Yuan T.T."/>
            <person name="Jiang B.G."/>
            <person name="Yang W.F."/>
            <person name="Lam T.T."/>
            <person name="Chang Q.C."/>
            <person name="Ding S.J."/>
            <person name="Wang X.J."/>
            <person name="Zhu J.G."/>
            <person name="Ruan X.D."/>
            <person name="Zhao L."/>
            <person name="Wei J.T."/>
            <person name="Ye R.Z."/>
            <person name="Que T.C."/>
            <person name="Du C.H."/>
            <person name="Zhou Y.H."/>
            <person name="Cheng J.X."/>
            <person name="Dai P.F."/>
            <person name="Guo W.B."/>
            <person name="Han X.H."/>
            <person name="Huang E.J."/>
            <person name="Li L.F."/>
            <person name="Wei W."/>
            <person name="Gao Y.C."/>
            <person name="Liu J.Z."/>
            <person name="Shao H.Z."/>
            <person name="Wang X."/>
            <person name="Wang C.C."/>
            <person name="Yang T.C."/>
            <person name="Huo Q.B."/>
            <person name="Li W."/>
            <person name="Chen H.Y."/>
            <person name="Chen S.E."/>
            <person name="Zhou L.G."/>
            <person name="Ni X.B."/>
            <person name="Tian J.H."/>
            <person name="Sheng Y."/>
            <person name="Liu T."/>
            <person name="Pan Y.S."/>
            <person name="Xia L.Y."/>
            <person name="Li J."/>
            <person name="Zhao F."/>
            <person name="Cao W.C."/>
        </authorList>
    </citation>
    <scope>NUCLEOTIDE SEQUENCE</scope>
    <source>
        <strain evidence="9">Rmic-2018</strain>
    </source>
</reference>
<dbReference type="AlphaFoldDB" id="A0A9J6FAH9"/>
<feature type="compositionally biased region" description="Basic and acidic residues" evidence="8">
    <location>
        <begin position="267"/>
        <end position="277"/>
    </location>
</feature>
<proteinExistence type="inferred from homology"/>
<dbReference type="GO" id="GO:0030490">
    <property type="term" value="P:maturation of SSU-rRNA"/>
    <property type="evidence" value="ECO:0007669"/>
    <property type="project" value="TreeGrafter"/>
</dbReference>
<dbReference type="GO" id="GO:0032040">
    <property type="term" value="C:small-subunit processome"/>
    <property type="evidence" value="ECO:0007669"/>
    <property type="project" value="InterPro"/>
</dbReference>
<dbReference type="InterPro" id="IPR007276">
    <property type="entry name" value="Nop14"/>
</dbReference>
<evidence type="ECO:0000256" key="6">
    <source>
        <dbReference type="ARBA" id="ARBA00024695"/>
    </source>
</evidence>
<name>A0A9J6FAH9_RHIMP</name>
<evidence type="ECO:0000256" key="3">
    <source>
        <dbReference type="ARBA" id="ARBA00022517"/>
    </source>
</evidence>
<keyword evidence="7" id="KW-0175">Coiled coil</keyword>
<feature type="region of interest" description="Disordered" evidence="8">
    <location>
        <begin position="267"/>
        <end position="404"/>
    </location>
</feature>
<dbReference type="Proteomes" id="UP000821866">
    <property type="component" value="Chromosome 1"/>
</dbReference>
<feature type="coiled-coil region" evidence="7">
    <location>
        <begin position="792"/>
        <end position="819"/>
    </location>
</feature>
<evidence type="ECO:0000256" key="2">
    <source>
        <dbReference type="ARBA" id="ARBA00007466"/>
    </source>
</evidence>
<evidence type="ECO:0008006" key="11">
    <source>
        <dbReference type="Google" id="ProtNLM"/>
    </source>
</evidence>
<accession>A0A9J6FAH9</accession>
<dbReference type="PANTHER" id="PTHR23183">
    <property type="entry name" value="NOP14"/>
    <property type="match status" value="1"/>
</dbReference>
<evidence type="ECO:0000256" key="8">
    <source>
        <dbReference type="SAM" id="MobiDB-lite"/>
    </source>
</evidence>
<feature type="region of interest" description="Disordered" evidence="8">
    <location>
        <begin position="707"/>
        <end position="726"/>
    </location>
</feature>
<feature type="compositionally biased region" description="Acidic residues" evidence="8">
    <location>
        <begin position="318"/>
        <end position="328"/>
    </location>
</feature>
<keyword evidence="3" id="KW-0690">Ribosome biogenesis</keyword>
<feature type="region of interest" description="Disordered" evidence="8">
    <location>
        <begin position="1"/>
        <end position="49"/>
    </location>
</feature>
<gene>
    <name evidence="9" type="ORF">HPB51_024848</name>
</gene>
<reference evidence="9" key="2">
    <citation type="submission" date="2021-09" db="EMBL/GenBank/DDBJ databases">
        <authorList>
            <person name="Jia N."/>
            <person name="Wang J."/>
            <person name="Shi W."/>
            <person name="Du L."/>
            <person name="Sun Y."/>
            <person name="Zhan W."/>
            <person name="Jiang J."/>
            <person name="Wang Q."/>
            <person name="Zhang B."/>
            <person name="Ji P."/>
            <person name="Sakyi L.B."/>
            <person name="Cui X."/>
            <person name="Yuan T."/>
            <person name="Jiang B."/>
            <person name="Yang W."/>
            <person name="Lam T.T.-Y."/>
            <person name="Chang Q."/>
            <person name="Ding S."/>
            <person name="Wang X."/>
            <person name="Zhu J."/>
            <person name="Ruan X."/>
            <person name="Zhao L."/>
            <person name="Wei J."/>
            <person name="Que T."/>
            <person name="Du C."/>
            <person name="Cheng J."/>
            <person name="Dai P."/>
            <person name="Han X."/>
            <person name="Huang E."/>
            <person name="Gao Y."/>
            <person name="Liu J."/>
            <person name="Shao H."/>
            <person name="Ye R."/>
            <person name="Li L."/>
            <person name="Wei W."/>
            <person name="Wang X."/>
            <person name="Wang C."/>
            <person name="Huo Q."/>
            <person name="Li W."/>
            <person name="Guo W."/>
            <person name="Chen H."/>
            <person name="Chen S."/>
            <person name="Zhou L."/>
            <person name="Zhou L."/>
            <person name="Ni X."/>
            <person name="Tian J."/>
            <person name="Zhou Y."/>
            <person name="Sheng Y."/>
            <person name="Liu T."/>
            <person name="Pan Y."/>
            <person name="Xia L."/>
            <person name="Li J."/>
            <person name="Zhao F."/>
            <person name="Cao W."/>
        </authorList>
    </citation>
    <scope>NUCLEOTIDE SEQUENCE</scope>
    <source>
        <strain evidence="9">Rmic-2018</strain>
        <tissue evidence="9">Larvae</tissue>
    </source>
</reference>
<keyword evidence="5" id="KW-0539">Nucleus</keyword>
<dbReference type="PANTHER" id="PTHR23183:SF0">
    <property type="entry name" value="NUCLEOLAR PROTEIN 14"/>
    <property type="match status" value="1"/>
</dbReference>
<dbReference type="Pfam" id="PF04147">
    <property type="entry name" value="Nop14"/>
    <property type="match status" value="1"/>
</dbReference>
<dbReference type="OMA" id="KSCWPSL"/>
<feature type="compositionally biased region" description="Basic and acidic residues" evidence="8">
    <location>
        <begin position="26"/>
        <end position="43"/>
    </location>
</feature>
<comment type="similarity">
    <text evidence="2">Belongs to the NOP14 family.</text>
</comment>
<sequence>MKARRAGGSGGKPAKLSEKVNPFEVKVNRQKHDVLGRKSKSDRGLLGVSRNKAIKKRKATLLQEYVLRNKSSTFMDKRIGEFDAAMNPDEKMAARLAQERKISQKKNVFSLNEDEELTHLGKSINDMETHDDPRSDDEDLYDKVGRDFIEKTNFGGFLTKADPNSDAAKSRRDAIEQLIAESKKLKYERQVEKDENFELTEKLDKDWRQFQSLLAASKNKKTAVVDNEASTDDYDVLVKQLKFAPLAGQASERVKTEDEIAKAEKKRLEKLEQERKARAQGTEAKKDVHKRQLASADDLDDSFYKHERITGTSKQSDSDEDEFEEDEQADRLTGVDSKDENDASTGSDSEGENDDASEEDSYADLESEKEASSDNEEQEDDNMTNANKVSVPAKNENRLSEKHIKSKEIGAGKSTVADIPETEDEFSRLVESKGACEKAALIEHMIKSNQSSSKKLERLFVYLLQHISDTADTDIHVVDKLCPHIYSLVQLSPTVCGHFLLDVISEKEEQLQNILSRKSRFSVSYPSFSTLVFLKLIGQCYSASDFSHMVATPAMLFASHLLTCCGLKDPVDFLRGIFVANVFLEYVSYSRRFSPELVAFLSRLLSHSALKLKDERNVAAVTESDWKLPLKALGCSQVEMTDDLKLKIVNAGVKLVERCACLYQMLPSYKELCDPLIVVCQKLAELAYPETLKAVIKNTLAKLSHKIERKPLKPSKKPPPMKPLLEPKFSMKYDGRKHFSGGEKKVELKKLNYQYKKEMKGAMREVRRDNQFLAQHILKEQMARDAERKDKVKRIYKELASQEGEYKALKRKKEKLSNRM</sequence>
<comment type="caution">
    <text evidence="9">The sequence shown here is derived from an EMBL/GenBank/DDBJ whole genome shotgun (WGS) entry which is preliminary data.</text>
</comment>
<keyword evidence="4" id="KW-0698">rRNA processing</keyword>
<feature type="compositionally biased region" description="Basic and acidic residues" evidence="8">
    <location>
        <begin position="395"/>
        <end position="404"/>
    </location>
</feature>
<feature type="compositionally biased region" description="Acidic residues" evidence="8">
    <location>
        <begin position="373"/>
        <end position="382"/>
    </location>
</feature>
<evidence type="ECO:0000256" key="4">
    <source>
        <dbReference type="ARBA" id="ARBA00022552"/>
    </source>
</evidence>
<evidence type="ECO:0000256" key="1">
    <source>
        <dbReference type="ARBA" id="ARBA00004604"/>
    </source>
</evidence>
<comment type="subcellular location">
    <subcellularLocation>
        <location evidence="1">Nucleus</location>
        <location evidence="1">Nucleolus</location>
    </subcellularLocation>
</comment>
<dbReference type="EMBL" id="JABSTU010000001">
    <property type="protein sequence ID" value="KAH8042616.1"/>
    <property type="molecule type" value="Genomic_DNA"/>
</dbReference>
<dbReference type="GO" id="GO:0030692">
    <property type="term" value="C:Noc4p-Nop14p complex"/>
    <property type="evidence" value="ECO:0007669"/>
    <property type="project" value="TreeGrafter"/>
</dbReference>
<keyword evidence="10" id="KW-1185">Reference proteome</keyword>
<protein>
    <recommendedName>
        <fullName evidence="11">Nucleolar protein 14</fullName>
    </recommendedName>
</protein>
<evidence type="ECO:0000313" key="10">
    <source>
        <dbReference type="Proteomes" id="UP000821866"/>
    </source>
</evidence>
<organism evidence="9 10">
    <name type="scientific">Rhipicephalus microplus</name>
    <name type="common">Cattle tick</name>
    <name type="synonym">Boophilus microplus</name>
    <dbReference type="NCBI Taxonomy" id="6941"/>
    <lineage>
        <taxon>Eukaryota</taxon>
        <taxon>Metazoa</taxon>
        <taxon>Ecdysozoa</taxon>
        <taxon>Arthropoda</taxon>
        <taxon>Chelicerata</taxon>
        <taxon>Arachnida</taxon>
        <taxon>Acari</taxon>
        <taxon>Parasitiformes</taxon>
        <taxon>Ixodida</taxon>
        <taxon>Ixodoidea</taxon>
        <taxon>Ixodidae</taxon>
        <taxon>Rhipicephalinae</taxon>
        <taxon>Rhipicephalus</taxon>
        <taxon>Boophilus</taxon>
    </lineage>
</organism>
<dbReference type="VEuPathDB" id="VectorBase:LOC119177705"/>
<evidence type="ECO:0000256" key="5">
    <source>
        <dbReference type="ARBA" id="ARBA00023242"/>
    </source>
</evidence>
<feature type="compositionally biased region" description="Acidic residues" evidence="8">
    <location>
        <begin position="349"/>
        <end position="365"/>
    </location>
</feature>
<dbReference type="OrthoDB" id="441771at2759"/>
<evidence type="ECO:0000256" key="7">
    <source>
        <dbReference type="SAM" id="Coils"/>
    </source>
</evidence>
<comment type="function">
    <text evidence="6">Involved in nucleolar processing of pre-18S ribosomal RNA. Has a role in the nuclear export of 40S pre-ribosomal subunit to the cytoplasm.</text>
</comment>